<gene>
    <name evidence="1" type="ORF">CWE10_13775</name>
</gene>
<reference evidence="1" key="1">
    <citation type="submission" date="2017-11" db="EMBL/GenBank/DDBJ databases">
        <title>Three new genomes from thermophilic consortium.</title>
        <authorList>
            <person name="Quaggio R."/>
            <person name="Amgarten D."/>
            <person name="Setubal J.C."/>
        </authorList>
    </citation>
    <scope>NUCLEOTIDE SEQUENCE</scope>
    <source>
        <strain evidence="1">ZCTH01-B2</strain>
    </source>
</reference>
<sequence length="122" mass="14373">MRLYTEEEKVKRIKREITRLRKLYKELPKDKHAAAEGLIQEAAFMRATLEEARAIIDREGILELFEQGEQRFQREHPATKVYNTMINRYAAVCKQLLDLLPAGDSKEHAEDELMAFIKRGRR</sequence>
<evidence type="ECO:0000313" key="1">
    <source>
        <dbReference type="EMBL" id="MBY6277256.1"/>
    </source>
</evidence>
<accession>A0A953IBM0</accession>
<dbReference type="RefSeq" id="WP_273380419.1">
    <property type="nucleotide sequence ID" value="NZ_PIUK01000156.1"/>
</dbReference>
<dbReference type="AlphaFoldDB" id="A0A953IBM0"/>
<proteinExistence type="predicted"/>
<comment type="caution">
    <text evidence="1">The sequence shown here is derived from an EMBL/GenBank/DDBJ whole genome shotgun (WGS) entry which is preliminary data.</text>
</comment>
<name>A0A953IBM0_SYMTR</name>
<protein>
    <submittedName>
        <fullName evidence="1">Uncharacterized protein</fullName>
    </submittedName>
</protein>
<evidence type="ECO:0000313" key="2">
    <source>
        <dbReference type="Proteomes" id="UP000732377"/>
    </source>
</evidence>
<dbReference type="Proteomes" id="UP000732377">
    <property type="component" value="Unassembled WGS sequence"/>
</dbReference>
<organism evidence="1 2">
    <name type="scientific">Symbiobacterium thermophilum</name>
    <dbReference type="NCBI Taxonomy" id="2734"/>
    <lineage>
        <taxon>Bacteria</taxon>
        <taxon>Bacillati</taxon>
        <taxon>Bacillota</taxon>
        <taxon>Clostridia</taxon>
        <taxon>Eubacteriales</taxon>
        <taxon>Symbiobacteriaceae</taxon>
        <taxon>Symbiobacterium</taxon>
    </lineage>
</organism>
<dbReference type="EMBL" id="PIUK01000156">
    <property type="protein sequence ID" value="MBY6277256.1"/>
    <property type="molecule type" value="Genomic_DNA"/>
</dbReference>